<evidence type="ECO:0000313" key="2">
    <source>
        <dbReference type="Proteomes" id="UP000005713"/>
    </source>
</evidence>
<dbReference type="EMBL" id="AAYA01000008">
    <property type="protein sequence ID" value="EBA07620.1"/>
    <property type="molecule type" value="Genomic_DNA"/>
</dbReference>
<organism evidence="1 2">
    <name type="scientific">Sagittula stellata (strain ATCC 700073 / DSM 11524 / E-37)</name>
    <dbReference type="NCBI Taxonomy" id="388399"/>
    <lineage>
        <taxon>Bacteria</taxon>
        <taxon>Pseudomonadati</taxon>
        <taxon>Pseudomonadota</taxon>
        <taxon>Alphaproteobacteria</taxon>
        <taxon>Rhodobacterales</taxon>
        <taxon>Roseobacteraceae</taxon>
        <taxon>Sagittula</taxon>
    </lineage>
</organism>
<dbReference type="eggNOG" id="ENOG502ZWWP">
    <property type="taxonomic scope" value="Bacteria"/>
</dbReference>
<keyword evidence="2" id="KW-1185">Reference proteome</keyword>
<gene>
    <name evidence="1" type="ORF">SSE37_13578</name>
</gene>
<dbReference type="AlphaFoldDB" id="A3K519"/>
<protein>
    <submittedName>
        <fullName evidence="1">Uncharacterized protein</fullName>
    </submittedName>
</protein>
<name>A3K519_SAGS3</name>
<dbReference type="Gene3D" id="2.60.120.430">
    <property type="entry name" value="Galactose-binding lectin"/>
    <property type="match status" value="1"/>
</dbReference>
<comment type="caution">
    <text evidence="1">The sequence shown here is derived from an EMBL/GenBank/DDBJ whole genome shotgun (WGS) entry which is preliminary data.</text>
</comment>
<proteinExistence type="predicted"/>
<reference evidence="1 2" key="1">
    <citation type="submission" date="2006-06" db="EMBL/GenBank/DDBJ databases">
        <authorList>
            <person name="Moran M.A."/>
            <person name="Ferriera S."/>
            <person name="Johnson J."/>
            <person name="Kravitz S."/>
            <person name="Beeson K."/>
            <person name="Sutton G."/>
            <person name="Rogers Y.-H."/>
            <person name="Friedman R."/>
            <person name="Frazier M."/>
            <person name="Venter J.C."/>
        </authorList>
    </citation>
    <scope>NUCLEOTIDE SEQUENCE [LARGE SCALE GENOMIC DNA]</scope>
    <source>
        <strain evidence="1 2">E-37</strain>
    </source>
</reference>
<accession>A3K519</accession>
<dbReference type="Proteomes" id="UP000005713">
    <property type="component" value="Unassembled WGS sequence"/>
</dbReference>
<evidence type="ECO:0000313" key="1">
    <source>
        <dbReference type="EMBL" id="EBA07620.1"/>
    </source>
</evidence>
<sequence>MLIWPGVVAAAPVCQDVSAREGWQQAIFPVGIVEDVQVTGAWTVADGVHEPVGAPGHLGAVAEVLSQSGTRRVDPGAAHGTLLYRVEANGVSRQGTWAAFKTALDSTGPFRMNGGTLLFRINETDPGLSDNAGTLTVCLMYTE</sequence>